<dbReference type="EMBL" id="JAGXOE010000048">
    <property type="protein sequence ID" value="MBS4103008.1"/>
    <property type="molecule type" value="Genomic_DNA"/>
</dbReference>
<evidence type="ECO:0000313" key="4">
    <source>
        <dbReference type="Proteomes" id="UP000676853"/>
    </source>
</evidence>
<dbReference type="Proteomes" id="UP000676853">
    <property type="component" value="Unassembled WGS sequence"/>
</dbReference>
<feature type="signal peptide" evidence="2">
    <location>
        <begin position="1"/>
        <end position="30"/>
    </location>
</feature>
<feature type="chain" id="PRO_5045403324" evidence="2">
    <location>
        <begin position="31"/>
        <end position="437"/>
    </location>
</feature>
<keyword evidence="4" id="KW-1185">Reference proteome</keyword>
<gene>
    <name evidence="3" type="ORF">KFZ73_17400</name>
</gene>
<evidence type="ECO:0000256" key="2">
    <source>
        <dbReference type="SAM" id="SignalP"/>
    </source>
</evidence>
<accession>A0ABS5NGF0</accession>
<feature type="compositionally biased region" description="Basic and acidic residues" evidence="1">
    <location>
        <begin position="364"/>
        <end position="406"/>
    </location>
</feature>
<comment type="caution">
    <text evidence="3">The sequence shown here is derived from an EMBL/GenBank/DDBJ whole genome shotgun (WGS) entry which is preliminary data.</text>
</comment>
<organism evidence="3 4">
    <name type="scientific">Tsukamurella paurometabola</name>
    <name type="common">Corynebacterium paurometabolum</name>
    <dbReference type="NCBI Taxonomy" id="2061"/>
    <lineage>
        <taxon>Bacteria</taxon>
        <taxon>Bacillati</taxon>
        <taxon>Actinomycetota</taxon>
        <taxon>Actinomycetes</taxon>
        <taxon>Mycobacteriales</taxon>
        <taxon>Tsukamurellaceae</taxon>
        <taxon>Tsukamurella</taxon>
    </lineage>
</organism>
<proteinExistence type="predicted"/>
<evidence type="ECO:0000313" key="3">
    <source>
        <dbReference type="EMBL" id="MBS4103008.1"/>
    </source>
</evidence>
<reference evidence="3 4" key="1">
    <citation type="submission" date="2021-04" db="EMBL/GenBank/DDBJ databases">
        <title>Whole genome sequence analysis of a thiophenic sulfur metabolizing bacteria.</title>
        <authorList>
            <person name="Akhtar N."/>
            <person name="Akram J."/>
            <person name="Aslam A."/>
        </authorList>
    </citation>
    <scope>NUCLEOTIDE SEQUENCE [LARGE SCALE GENOMIC DNA]</scope>
    <source>
        <strain evidence="3 4">3OW</strain>
    </source>
</reference>
<keyword evidence="2" id="KW-0732">Signal</keyword>
<protein>
    <submittedName>
        <fullName evidence="3">Uncharacterized protein</fullName>
    </submittedName>
</protein>
<sequence length="437" mass="43894">MNSKATSLTSITAIVAAAAVAITPISGAVAATGGSAGSPTVAANAIATPASVLKNVAAAPASSNVAAAVPASLGAFVVVTDEAIKGATDVVTSAQSAAIELPTVPKSVTDILNTAGLPLQAVYRVVQTSQGVYSVWYKMLSTVPRAILQGQFGSIPTLFRTAVTDSLTWIATGEGPKPPVKPEAVAAAATETPVAPNPLSAALDVIGIPVATAYAGMQAAQSVYSNFYGLLSTVPRAVLAGKFGEVPTLVLNAISKSIDTVVTFPTTQLAAASKKIETLIASLSPTAAASGASDAAPQSLARALSADSADQSTALLAAPAQRTVAESKAVEATKPEVSKPVTEVSKPVTESSKPEVSKPVVEVTKPEVSKPVTEESKPVTESSKPEVSKPVTEESKPVTESSKPESSKPVAESAKPAADDVKPSNSDSSTDESGESK</sequence>
<feature type="compositionally biased region" description="Basic and acidic residues" evidence="1">
    <location>
        <begin position="328"/>
        <end position="337"/>
    </location>
</feature>
<feature type="region of interest" description="Disordered" evidence="1">
    <location>
        <begin position="327"/>
        <end position="437"/>
    </location>
</feature>
<evidence type="ECO:0000256" key="1">
    <source>
        <dbReference type="SAM" id="MobiDB-lite"/>
    </source>
</evidence>
<dbReference type="RefSeq" id="WP_212554533.1">
    <property type="nucleotide sequence ID" value="NZ_JAGXOE010000048.1"/>
</dbReference>
<name>A0ABS5NGF0_TSUPA</name>